<gene>
    <name evidence="1" type="ORF">GTP23_18820</name>
</gene>
<dbReference type="EMBL" id="WWCL01000004">
    <property type="protein sequence ID" value="MYN47100.1"/>
    <property type="molecule type" value="Genomic_DNA"/>
</dbReference>
<sequence length="198" mass="22451">METRQYPFSGILPADALRELRHFLSRTGSPLPLADAIGTAITEWKARQPAVDQPHCGYQWKQLFLPSGTELRMSHKGRHYYARVHGDQLIYDRHAVSPRAMVLSIAGEGRNTWRDLWLHLPQEGNWINAARLRRLQTGQEQNQPCGPTAALSAAAQAMNQALKAAIILIEHVDYQSTTVLERRLPKNRRSVDLLEDID</sequence>
<dbReference type="Proteomes" id="UP000444316">
    <property type="component" value="Unassembled WGS sequence"/>
</dbReference>
<keyword evidence="2" id="KW-1185">Reference proteome</keyword>
<dbReference type="AlphaFoldDB" id="A0A845I0T5"/>
<proteinExistence type="predicted"/>
<name>A0A845I0T5_9BURK</name>
<dbReference type="RefSeq" id="WP_161036513.1">
    <property type="nucleotide sequence ID" value="NZ_WWCL01000004.1"/>
</dbReference>
<reference evidence="1" key="1">
    <citation type="submission" date="2019-12" db="EMBL/GenBank/DDBJ databases">
        <title>Novel species isolated from a subtropical stream in China.</title>
        <authorList>
            <person name="Lu H."/>
        </authorList>
    </citation>
    <scope>NUCLEOTIDE SEQUENCE [LARGE SCALE GENOMIC DNA]</scope>
    <source>
        <strain evidence="1">FT93W</strain>
    </source>
</reference>
<evidence type="ECO:0000313" key="2">
    <source>
        <dbReference type="Proteomes" id="UP000444316"/>
    </source>
</evidence>
<accession>A0A845I0T5</accession>
<protein>
    <submittedName>
        <fullName evidence="1">Uncharacterized protein</fullName>
    </submittedName>
</protein>
<organism evidence="1 2">
    <name type="scientific">Duganella fentianensis</name>
    <dbReference type="NCBI Taxonomy" id="2692177"/>
    <lineage>
        <taxon>Bacteria</taxon>
        <taxon>Pseudomonadati</taxon>
        <taxon>Pseudomonadota</taxon>
        <taxon>Betaproteobacteria</taxon>
        <taxon>Burkholderiales</taxon>
        <taxon>Oxalobacteraceae</taxon>
        <taxon>Telluria group</taxon>
        <taxon>Duganella</taxon>
    </lineage>
</organism>
<comment type="caution">
    <text evidence="1">The sequence shown here is derived from an EMBL/GenBank/DDBJ whole genome shotgun (WGS) entry which is preliminary data.</text>
</comment>
<evidence type="ECO:0000313" key="1">
    <source>
        <dbReference type="EMBL" id="MYN47100.1"/>
    </source>
</evidence>